<dbReference type="AlphaFoldDB" id="A0A4Z2IYW3"/>
<organism evidence="2 3">
    <name type="scientific">Liparis tanakae</name>
    <name type="common">Tanaka's snailfish</name>
    <dbReference type="NCBI Taxonomy" id="230148"/>
    <lineage>
        <taxon>Eukaryota</taxon>
        <taxon>Metazoa</taxon>
        <taxon>Chordata</taxon>
        <taxon>Craniata</taxon>
        <taxon>Vertebrata</taxon>
        <taxon>Euteleostomi</taxon>
        <taxon>Actinopterygii</taxon>
        <taxon>Neopterygii</taxon>
        <taxon>Teleostei</taxon>
        <taxon>Neoteleostei</taxon>
        <taxon>Acanthomorphata</taxon>
        <taxon>Eupercaria</taxon>
        <taxon>Perciformes</taxon>
        <taxon>Cottioidei</taxon>
        <taxon>Cottales</taxon>
        <taxon>Liparidae</taxon>
        <taxon>Liparis</taxon>
    </lineage>
</organism>
<evidence type="ECO:0000313" key="3">
    <source>
        <dbReference type="Proteomes" id="UP000314294"/>
    </source>
</evidence>
<gene>
    <name evidence="2" type="ORF">EYF80_007494</name>
</gene>
<proteinExistence type="predicted"/>
<comment type="caution">
    <text evidence="2">The sequence shown here is derived from an EMBL/GenBank/DDBJ whole genome shotgun (WGS) entry which is preliminary data.</text>
</comment>
<dbReference type="Proteomes" id="UP000314294">
    <property type="component" value="Unassembled WGS sequence"/>
</dbReference>
<feature type="region of interest" description="Disordered" evidence="1">
    <location>
        <begin position="1"/>
        <end position="39"/>
    </location>
</feature>
<evidence type="ECO:0000256" key="1">
    <source>
        <dbReference type="SAM" id="MobiDB-lite"/>
    </source>
</evidence>
<dbReference type="EMBL" id="SRLO01000040">
    <property type="protein sequence ID" value="TNN82373.1"/>
    <property type="molecule type" value="Genomic_DNA"/>
</dbReference>
<evidence type="ECO:0000313" key="2">
    <source>
        <dbReference type="EMBL" id="TNN82373.1"/>
    </source>
</evidence>
<reference evidence="2 3" key="1">
    <citation type="submission" date="2019-03" db="EMBL/GenBank/DDBJ databases">
        <title>First draft genome of Liparis tanakae, snailfish: a comprehensive survey of snailfish specific genes.</title>
        <authorList>
            <person name="Kim W."/>
            <person name="Song I."/>
            <person name="Jeong J.-H."/>
            <person name="Kim D."/>
            <person name="Kim S."/>
            <person name="Ryu S."/>
            <person name="Song J.Y."/>
            <person name="Lee S.K."/>
        </authorList>
    </citation>
    <scope>NUCLEOTIDE SEQUENCE [LARGE SCALE GENOMIC DNA]</scope>
    <source>
        <tissue evidence="2">Muscle</tissue>
    </source>
</reference>
<keyword evidence="3" id="KW-1185">Reference proteome</keyword>
<sequence length="124" mass="13824">MFTWPRVGCDGSNAGREKRNGRAAADEVSMKTDLWRGSQRSQRHRLAHQLAAQRLSTDDVGLWDHSEHKMSGSVYVIGRNVKSSTVGQLHLGALGKLVSNNNTLTWSYLGVEQQRPIKIQAEEP</sequence>
<accession>A0A4Z2IYW3</accession>
<feature type="compositionally biased region" description="Basic and acidic residues" evidence="1">
    <location>
        <begin position="15"/>
        <end position="34"/>
    </location>
</feature>
<name>A0A4Z2IYW3_9TELE</name>
<protein>
    <submittedName>
        <fullName evidence="2">Uncharacterized protein</fullName>
    </submittedName>
</protein>